<protein>
    <submittedName>
        <fullName evidence="1">4'-phosphopantetheinyl transferase superfamily protein</fullName>
    </submittedName>
</protein>
<organism evidence="1 2">
    <name type="scientific">Palleniella muris</name>
    <dbReference type="NCBI Taxonomy" id="3038145"/>
    <lineage>
        <taxon>Bacteria</taxon>
        <taxon>Pseudomonadati</taxon>
        <taxon>Bacteroidota</taxon>
        <taxon>Bacteroidia</taxon>
        <taxon>Bacteroidales</taxon>
        <taxon>Prevotellaceae</taxon>
        <taxon>Palleniella</taxon>
    </lineage>
</organism>
<dbReference type="Proteomes" id="UP000308886">
    <property type="component" value="Unassembled WGS sequence"/>
</dbReference>
<gene>
    <name evidence="1" type="ORF">E5358_06140</name>
</gene>
<reference evidence="1" key="1">
    <citation type="submission" date="2019-04" db="EMBL/GenBank/DDBJ databases">
        <title>Microbes associate with the intestines of laboratory mice.</title>
        <authorList>
            <person name="Navarre W."/>
            <person name="Wong E."/>
            <person name="Huang K."/>
            <person name="Tropini C."/>
            <person name="Ng K."/>
            <person name="Yu B."/>
        </authorList>
    </citation>
    <scope>NUCLEOTIDE SEQUENCE</scope>
    <source>
        <strain evidence="1">NM73_A23</strain>
    </source>
</reference>
<comment type="caution">
    <text evidence="1">The sequence shown here is derived from an EMBL/GenBank/DDBJ whole genome shotgun (WGS) entry which is preliminary data.</text>
</comment>
<evidence type="ECO:0000313" key="1">
    <source>
        <dbReference type="EMBL" id="TGX82624.1"/>
    </source>
</evidence>
<keyword evidence="1" id="KW-0808">Transferase</keyword>
<name>A0AC61QQS7_9BACT</name>
<proteinExistence type="predicted"/>
<dbReference type="EMBL" id="SRZC01000008">
    <property type="protein sequence ID" value="TGX82624.1"/>
    <property type="molecule type" value="Genomic_DNA"/>
</dbReference>
<sequence length="211" mass="23928">MLRINDNIETVSEDTLIAEMALLPQWRRQEALRYKHMTGRRESVMAFRLLQEMTGIRDLEFVIGEHGKPSIKGHPELHFNLSHCHCAVACAVDDAPVGVDIERVGRYKRFLAECTLSDDEFHHIHYSSPDTSVPRPSAETDLLFTVLWTKKEALIKLLGIGIGSAEHIRNVLADYDGKVLFDTVVDKSGRYVCTEARFLSCAKLLMFGKKQ</sequence>
<accession>A0AC61QQS7</accession>
<evidence type="ECO:0000313" key="2">
    <source>
        <dbReference type="Proteomes" id="UP000308886"/>
    </source>
</evidence>
<keyword evidence="2" id="KW-1185">Reference proteome</keyword>